<dbReference type="PANTHER" id="PTHR10067:SF9">
    <property type="entry name" value="PHOSPHATIDYLSERINE DECARBOXYLASE FAMILY PROTEIN (AFU_ORTHOLOGUE AFUA_7G01730)"/>
    <property type="match status" value="1"/>
</dbReference>
<dbReference type="InterPro" id="IPR003817">
    <property type="entry name" value="PS_Dcarbxylase"/>
</dbReference>
<keyword evidence="4" id="KW-0670">Pyruvate</keyword>
<dbReference type="Pfam" id="PF12588">
    <property type="entry name" value="PSDC"/>
    <property type="match status" value="1"/>
</dbReference>
<accession>A0A199XV62</accession>
<organism evidence="6 7">
    <name type="scientific">Flavobacterium succinicans</name>
    <dbReference type="NCBI Taxonomy" id="29536"/>
    <lineage>
        <taxon>Bacteria</taxon>
        <taxon>Pseudomonadati</taxon>
        <taxon>Bacteroidota</taxon>
        <taxon>Flavobacteriia</taxon>
        <taxon>Flavobacteriales</taxon>
        <taxon>Flavobacteriaceae</taxon>
        <taxon>Flavobacterium</taxon>
    </lineage>
</organism>
<sequence>MINNDLTPFTMQSGWIPNPSSASFRAFFEMILVAEPKTLSPTVQALKELIEGDNVLLYLANNAFKENSNIIYAHESTQEAPIHRIPDLEVLLNGFNTILTLAPHFINNDLVGLPFSAFVVGIDATLGGSTLFRLPMFNEKMKAILDEWAIYLESPSSNWIFAKEGEQWLSETAKKQYDYPLWAKDAETLPYWKSWDAFFTRNFKDPQKSRPIAGPDSNQVVVCPNDGSLFCWQPQVKKKDVFWLKGMPYSLDDIFSSSDPEQDKIIKQYQLADMFEGGYVFQTYLNPYNFHRWWVPVNGKVLFDPLVIPGCFFSKLVLPDFGGATTASTPYLAEANARGLIVFETPDYGKVCCIPLGMSEVSTVTFDEKMKKGAVVKKGEEMGMFHYGGSSFVVMYQNLPDKQLIFMNDKGDYYPQQPPPPGSSAGASNFGTNIGSQIGQWYSKG</sequence>
<dbReference type="AlphaFoldDB" id="A0A199XV62"/>
<evidence type="ECO:0000256" key="1">
    <source>
        <dbReference type="ARBA" id="ARBA00022793"/>
    </source>
</evidence>
<dbReference type="EC" id="4.1.1.65" evidence="6"/>
<evidence type="ECO:0000256" key="4">
    <source>
        <dbReference type="ARBA" id="ARBA00023317"/>
    </source>
</evidence>
<evidence type="ECO:0000259" key="5">
    <source>
        <dbReference type="Pfam" id="PF12588"/>
    </source>
</evidence>
<dbReference type="InterPro" id="IPR022237">
    <property type="entry name" value="PsiD-like"/>
</dbReference>
<dbReference type="PATRIC" id="fig|29536.5.peg.419"/>
<evidence type="ECO:0000313" key="6">
    <source>
        <dbReference type="EMBL" id="OAZ05199.1"/>
    </source>
</evidence>
<keyword evidence="1" id="KW-0210">Decarboxylase</keyword>
<comment type="caution">
    <text evidence="6">The sequence shown here is derived from an EMBL/GenBank/DDBJ whole genome shotgun (WGS) entry which is preliminary data.</text>
</comment>
<evidence type="ECO:0000256" key="2">
    <source>
        <dbReference type="ARBA" id="ARBA00023145"/>
    </source>
</evidence>
<protein>
    <submittedName>
        <fullName evidence="6">Phosphatidylserine decarboxylase proenzyme</fullName>
        <ecNumber evidence="6">4.1.1.65</ecNumber>
    </submittedName>
</protein>
<keyword evidence="2" id="KW-0865">Zymogen</keyword>
<evidence type="ECO:0000256" key="3">
    <source>
        <dbReference type="ARBA" id="ARBA00023239"/>
    </source>
</evidence>
<dbReference type="PANTHER" id="PTHR10067">
    <property type="entry name" value="PHOSPHATIDYLSERINE DECARBOXYLASE"/>
    <property type="match status" value="1"/>
</dbReference>
<keyword evidence="7" id="KW-1185">Reference proteome</keyword>
<evidence type="ECO:0000313" key="7">
    <source>
        <dbReference type="Proteomes" id="UP000093807"/>
    </source>
</evidence>
<reference evidence="6 7" key="1">
    <citation type="submission" date="2016-06" db="EMBL/GenBank/DDBJ databases">
        <title>Draft genome sequence of Flavobacterium succinicans strain DD5b.</title>
        <authorList>
            <person name="Poehlein A."/>
            <person name="Daniel R."/>
            <person name="Simeonova D.D."/>
        </authorList>
    </citation>
    <scope>NUCLEOTIDE SEQUENCE [LARGE SCALE GENOMIC DNA]</scope>
    <source>
        <strain evidence="6 7">DD5b</strain>
    </source>
</reference>
<dbReference type="EMBL" id="JMTM01000015">
    <property type="protein sequence ID" value="OAZ05199.1"/>
    <property type="molecule type" value="Genomic_DNA"/>
</dbReference>
<dbReference type="Proteomes" id="UP000093807">
    <property type="component" value="Unassembled WGS sequence"/>
</dbReference>
<dbReference type="GO" id="GO:0006646">
    <property type="term" value="P:phosphatidylethanolamine biosynthetic process"/>
    <property type="evidence" value="ECO:0007669"/>
    <property type="project" value="TreeGrafter"/>
</dbReference>
<proteinExistence type="predicted"/>
<keyword evidence="3 6" id="KW-0456">Lyase</keyword>
<dbReference type="GO" id="GO:0004609">
    <property type="term" value="F:phosphatidylserine decarboxylase activity"/>
    <property type="evidence" value="ECO:0007669"/>
    <property type="project" value="UniProtKB-EC"/>
</dbReference>
<dbReference type="RefSeq" id="WP_197488923.1">
    <property type="nucleotide sequence ID" value="NZ_JMTM01000015.1"/>
</dbReference>
<dbReference type="Pfam" id="PF02666">
    <property type="entry name" value="PS_Dcarbxylase"/>
    <property type="match status" value="1"/>
</dbReference>
<name>A0A199XV62_9FLAO</name>
<feature type="domain" description="L-tryptophan decarboxylase PsiD-like" evidence="5">
    <location>
        <begin position="41"/>
        <end position="176"/>
    </location>
</feature>
<gene>
    <name evidence="6" type="primary">psd_1</name>
    <name evidence="6" type="ORF">FLB_03950</name>
</gene>